<dbReference type="Proteomes" id="UP000308730">
    <property type="component" value="Unassembled WGS sequence"/>
</dbReference>
<evidence type="ECO:0000313" key="2">
    <source>
        <dbReference type="Proteomes" id="UP000308730"/>
    </source>
</evidence>
<organism evidence="1 2">
    <name type="scientific">Antrodiella citrinella</name>
    <dbReference type="NCBI Taxonomy" id="2447956"/>
    <lineage>
        <taxon>Eukaryota</taxon>
        <taxon>Fungi</taxon>
        <taxon>Dikarya</taxon>
        <taxon>Basidiomycota</taxon>
        <taxon>Agaricomycotina</taxon>
        <taxon>Agaricomycetes</taxon>
        <taxon>Polyporales</taxon>
        <taxon>Steccherinaceae</taxon>
        <taxon>Antrodiella</taxon>
    </lineage>
</organism>
<sequence>MSSDIVRRHKMAYKDHNGYLDETRMRIQGQSSIARDAENSAATKREKRDAVQKRIFAQHVLDTKGSFFPSIEEMKEAIAAPESSAAVQTRQNELKEKHKQDIQELYDYEAEQYLADAVDRYLSKDDMAPDPVIDSLYTSLRDPAHPFQTGSTSAWEAYRYAHLSAILPLQTLHTELAASELAQQRVKDSRFPDSLYRYRQIRNKETQLRIARFLAADKMTKERTMGEYGWAYRQVMTLETEYKENADFRTEVQERLRDLEATDPRRRATNK</sequence>
<dbReference type="EMBL" id="SGPM01000031">
    <property type="protein sequence ID" value="THH32051.1"/>
    <property type="molecule type" value="Genomic_DNA"/>
</dbReference>
<keyword evidence="2" id="KW-1185">Reference proteome</keyword>
<dbReference type="AlphaFoldDB" id="A0A4S4N2P9"/>
<protein>
    <submittedName>
        <fullName evidence="1">Uncharacterized protein</fullName>
    </submittedName>
</protein>
<gene>
    <name evidence="1" type="ORF">EUX98_g2139</name>
</gene>
<proteinExistence type="predicted"/>
<name>A0A4S4N2P9_9APHY</name>
<dbReference type="OrthoDB" id="3058840at2759"/>
<comment type="caution">
    <text evidence="1">The sequence shown here is derived from an EMBL/GenBank/DDBJ whole genome shotgun (WGS) entry which is preliminary data.</text>
</comment>
<accession>A0A4S4N2P9</accession>
<evidence type="ECO:0000313" key="1">
    <source>
        <dbReference type="EMBL" id="THH32051.1"/>
    </source>
</evidence>
<reference evidence="1 2" key="1">
    <citation type="submission" date="2019-02" db="EMBL/GenBank/DDBJ databases">
        <title>Genome sequencing of the rare red list fungi Antrodiella citrinella (Flaviporus citrinellus).</title>
        <authorList>
            <person name="Buettner E."/>
            <person name="Kellner H."/>
        </authorList>
    </citation>
    <scope>NUCLEOTIDE SEQUENCE [LARGE SCALE GENOMIC DNA]</scope>
    <source>
        <strain evidence="1 2">DSM 108506</strain>
    </source>
</reference>